<dbReference type="Gene3D" id="3.30.420.40">
    <property type="match status" value="1"/>
</dbReference>
<evidence type="ECO:0000313" key="4">
    <source>
        <dbReference type="Proteomes" id="UP000290253"/>
    </source>
</evidence>
<proteinExistence type="predicted"/>
<dbReference type="Pfam" id="PF00814">
    <property type="entry name" value="TsaD"/>
    <property type="match status" value="1"/>
</dbReference>
<evidence type="ECO:0000259" key="2">
    <source>
        <dbReference type="Pfam" id="PF00814"/>
    </source>
</evidence>
<reference evidence="3 4" key="1">
    <citation type="journal article" date="2016" name="Int. J. Syst. Evol. Microbiol.">
        <title>Acidipila dinghuensis sp. nov., an acidobacterium isolated from forest soil.</title>
        <authorList>
            <person name="Jiang Y.W."/>
            <person name="Wang J."/>
            <person name="Chen M.H."/>
            <person name="Lv Y.Y."/>
            <person name="Qiu L.H."/>
        </authorList>
    </citation>
    <scope>NUCLEOTIDE SEQUENCE [LARGE SCALE GENOMIC DNA]</scope>
    <source>
        <strain evidence="3 4">DHOF10</strain>
    </source>
</reference>
<gene>
    <name evidence="3" type="ORF">ESZ00_16920</name>
</gene>
<dbReference type="PANTHER" id="PTHR11735">
    <property type="entry name" value="TRNA N6-ADENOSINE THREONYLCARBAMOYLTRANSFERASE"/>
    <property type="match status" value="1"/>
</dbReference>
<accession>A0A4Q1SA19</accession>
<feature type="domain" description="Gcp-like" evidence="2">
    <location>
        <begin position="46"/>
        <end position="176"/>
    </location>
</feature>
<sequence>MANKAAVPTGSTAKQAVIPTGAEPEGRSEAEGPAVPLAVDHDPEFTETLFSFSGIKTAVLRYTQVHEMQASIEHRRAVLATMPDAKPSTALAEVLAVCDQPTLDLIASFQRAVVDDLRRKTFRTAEALGATTLLVSGGVAANRELRVRFTAEAADRDLFIAFPSLALSTDNAAMIAAAAWPKFLARDFAAETLSADPGLALGR</sequence>
<dbReference type="EMBL" id="SDMK01000004">
    <property type="protein sequence ID" value="RXS93916.1"/>
    <property type="molecule type" value="Genomic_DNA"/>
</dbReference>
<dbReference type="Proteomes" id="UP000290253">
    <property type="component" value="Unassembled WGS sequence"/>
</dbReference>
<comment type="caution">
    <text evidence="3">The sequence shown here is derived from an EMBL/GenBank/DDBJ whole genome shotgun (WGS) entry which is preliminary data.</text>
</comment>
<feature type="region of interest" description="Disordered" evidence="1">
    <location>
        <begin position="1"/>
        <end position="33"/>
    </location>
</feature>
<dbReference type="AlphaFoldDB" id="A0A4Q1SA19"/>
<dbReference type="InterPro" id="IPR043129">
    <property type="entry name" value="ATPase_NBD"/>
</dbReference>
<dbReference type="PANTHER" id="PTHR11735:SF6">
    <property type="entry name" value="TRNA N6-ADENOSINE THREONYLCARBAMOYLTRANSFERASE, MITOCHONDRIAL"/>
    <property type="match status" value="1"/>
</dbReference>
<dbReference type="SUPFAM" id="SSF53067">
    <property type="entry name" value="Actin-like ATPase domain"/>
    <property type="match status" value="1"/>
</dbReference>
<name>A0A4Q1SA19_9BACT</name>
<evidence type="ECO:0000256" key="1">
    <source>
        <dbReference type="SAM" id="MobiDB-lite"/>
    </source>
</evidence>
<dbReference type="InterPro" id="IPR000905">
    <property type="entry name" value="Gcp-like_dom"/>
</dbReference>
<keyword evidence="4" id="KW-1185">Reference proteome</keyword>
<protein>
    <recommendedName>
        <fullName evidence="2">Gcp-like domain-containing protein</fullName>
    </recommendedName>
</protein>
<evidence type="ECO:0000313" key="3">
    <source>
        <dbReference type="EMBL" id="RXS93916.1"/>
    </source>
</evidence>
<dbReference type="OrthoDB" id="9806197at2"/>
<organism evidence="3 4">
    <name type="scientific">Silvibacterium dinghuense</name>
    <dbReference type="NCBI Taxonomy" id="1560006"/>
    <lineage>
        <taxon>Bacteria</taxon>
        <taxon>Pseudomonadati</taxon>
        <taxon>Acidobacteriota</taxon>
        <taxon>Terriglobia</taxon>
        <taxon>Terriglobales</taxon>
        <taxon>Acidobacteriaceae</taxon>
        <taxon>Silvibacterium</taxon>
    </lineage>
</organism>